<dbReference type="PANTHER" id="PTHR37739">
    <property type="entry name" value="KINESIN-LIKE PROTEIN KIN-12D"/>
    <property type="match status" value="1"/>
</dbReference>
<feature type="compositionally biased region" description="Pro residues" evidence="7">
    <location>
        <begin position="166"/>
        <end position="175"/>
    </location>
</feature>
<feature type="region of interest" description="Disordered" evidence="7">
    <location>
        <begin position="283"/>
        <end position="312"/>
    </location>
</feature>
<evidence type="ECO:0000313" key="8">
    <source>
        <dbReference type="EMBL" id="PSC75424.1"/>
    </source>
</evidence>
<feature type="coiled-coil region" evidence="6">
    <location>
        <begin position="1781"/>
        <end position="1924"/>
    </location>
</feature>
<feature type="compositionally biased region" description="Low complexity" evidence="7">
    <location>
        <begin position="152"/>
        <end position="165"/>
    </location>
</feature>
<dbReference type="OrthoDB" id="515878at2759"/>
<comment type="caution">
    <text evidence="8">The sequence shown here is derived from an EMBL/GenBank/DDBJ whole genome shotgun (WGS) entry which is preliminary data.</text>
</comment>
<keyword evidence="3" id="KW-0067">ATP-binding</keyword>
<feature type="coiled-coil region" evidence="6">
    <location>
        <begin position="1689"/>
        <end position="1752"/>
    </location>
</feature>
<feature type="region of interest" description="Disordered" evidence="7">
    <location>
        <begin position="575"/>
        <end position="633"/>
    </location>
</feature>
<feature type="compositionally biased region" description="Low complexity" evidence="7">
    <location>
        <begin position="581"/>
        <end position="593"/>
    </location>
</feature>
<dbReference type="STRING" id="554055.A0A2P6VMV7"/>
<evidence type="ECO:0000256" key="1">
    <source>
        <dbReference type="ARBA" id="ARBA00022701"/>
    </source>
</evidence>
<feature type="compositionally biased region" description="Low complexity" evidence="7">
    <location>
        <begin position="1365"/>
        <end position="1375"/>
    </location>
</feature>
<feature type="compositionally biased region" description="Low complexity" evidence="7">
    <location>
        <begin position="1338"/>
        <end position="1357"/>
    </location>
</feature>
<name>A0A2P6VMV7_9CHLO</name>
<feature type="region of interest" description="Disordered" evidence="7">
    <location>
        <begin position="1012"/>
        <end position="1152"/>
    </location>
</feature>
<feature type="compositionally biased region" description="Low complexity" evidence="7">
    <location>
        <begin position="1056"/>
        <end position="1066"/>
    </location>
</feature>
<keyword evidence="5" id="KW-0505">Motor protein</keyword>
<feature type="compositionally biased region" description="Low complexity" evidence="7">
    <location>
        <begin position="1096"/>
        <end position="1107"/>
    </location>
</feature>
<dbReference type="Proteomes" id="UP000239649">
    <property type="component" value="Unassembled WGS sequence"/>
</dbReference>
<dbReference type="EMBL" id="LHPF02000002">
    <property type="protein sequence ID" value="PSC75424.1"/>
    <property type="molecule type" value="Genomic_DNA"/>
</dbReference>
<dbReference type="InterPro" id="IPR044986">
    <property type="entry name" value="KIF15/KIN-12"/>
</dbReference>
<organism evidence="8 9">
    <name type="scientific">Micractinium conductrix</name>
    <dbReference type="NCBI Taxonomy" id="554055"/>
    <lineage>
        <taxon>Eukaryota</taxon>
        <taxon>Viridiplantae</taxon>
        <taxon>Chlorophyta</taxon>
        <taxon>core chlorophytes</taxon>
        <taxon>Trebouxiophyceae</taxon>
        <taxon>Chlorellales</taxon>
        <taxon>Chlorellaceae</taxon>
        <taxon>Chlorella clade</taxon>
        <taxon>Micractinium</taxon>
    </lineage>
</organism>
<evidence type="ECO:0000256" key="5">
    <source>
        <dbReference type="ARBA" id="ARBA00023175"/>
    </source>
</evidence>
<evidence type="ECO:0000256" key="7">
    <source>
        <dbReference type="SAM" id="MobiDB-lite"/>
    </source>
</evidence>
<feature type="region of interest" description="Disordered" evidence="7">
    <location>
        <begin position="1"/>
        <end position="105"/>
    </location>
</feature>
<feature type="compositionally biased region" description="Polar residues" evidence="7">
    <location>
        <begin position="1316"/>
        <end position="1326"/>
    </location>
</feature>
<dbReference type="GO" id="GO:0005524">
    <property type="term" value="F:ATP binding"/>
    <property type="evidence" value="ECO:0007669"/>
    <property type="project" value="UniProtKB-KW"/>
</dbReference>
<feature type="compositionally biased region" description="Low complexity" evidence="7">
    <location>
        <begin position="617"/>
        <end position="632"/>
    </location>
</feature>
<proteinExistence type="predicted"/>
<feature type="region of interest" description="Disordered" evidence="7">
    <location>
        <begin position="1617"/>
        <end position="1637"/>
    </location>
</feature>
<feature type="region of interest" description="Disordered" evidence="7">
    <location>
        <begin position="781"/>
        <end position="832"/>
    </location>
</feature>
<feature type="compositionally biased region" description="Polar residues" evidence="7">
    <location>
        <begin position="1235"/>
        <end position="1244"/>
    </location>
</feature>
<evidence type="ECO:0000256" key="4">
    <source>
        <dbReference type="ARBA" id="ARBA00023054"/>
    </source>
</evidence>
<dbReference type="GO" id="GO:0005874">
    <property type="term" value="C:microtubule"/>
    <property type="evidence" value="ECO:0007669"/>
    <property type="project" value="UniProtKB-KW"/>
</dbReference>
<dbReference type="PANTHER" id="PTHR37739:SF16">
    <property type="entry name" value="KINESIN-LIKE PROTEIN"/>
    <property type="match status" value="1"/>
</dbReference>
<keyword evidence="4 6" id="KW-0175">Coiled coil</keyword>
<feature type="region of interest" description="Disordered" evidence="7">
    <location>
        <begin position="955"/>
        <end position="980"/>
    </location>
</feature>
<feature type="region of interest" description="Disordered" evidence="7">
    <location>
        <begin position="149"/>
        <end position="196"/>
    </location>
</feature>
<keyword evidence="1" id="KW-0493">Microtubule</keyword>
<feature type="compositionally biased region" description="Low complexity" evidence="7">
    <location>
        <begin position="781"/>
        <end position="821"/>
    </location>
</feature>
<feature type="compositionally biased region" description="Low complexity" evidence="7">
    <location>
        <begin position="1461"/>
        <end position="1477"/>
    </location>
</feature>
<feature type="compositionally biased region" description="Low complexity" evidence="7">
    <location>
        <begin position="1174"/>
        <end position="1217"/>
    </location>
</feature>
<evidence type="ECO:0000256" key="6">
    <source>
        <dbReference type="SAM" id="Coils"/>
    </source>
</evidence>
<accession>A0A2P6VMV7</accession>
<evidence type="ECO:0000313" key="9">
    <source>
        <dbReference type="Proteomes" id="UP000239649"/>
    </source>
</evidence>
<gene>
    <name evidence="8" type="ORF">C2E20_1600</name>
</gene>
<feature type="compositionally biased region" description="Low complexity" evidence="7">
    <location>
        <begin position="1020"/>
        <end position="1030"/>
    </location>
</feature>
<sequence length="1932" mass="195587">MEGQEGQENDGDGFINAADFFRQQQQPERSRGTDKSGSAAPPRPPRESLLVVARNSQVKNKIAALDRQQRAAPAGGSSIMGRPAPGAAGNSGGVGRPAHASDGGFARPLARRVGAAPALGAIAEEAAGAAPARRHAAVVSTVTAALPRRHAAAVATAAAPAAAASAPPPPDPVLPSPATKQQVAEKRHAASFPSIMFQSSTAQAARRSSLPGGGEALPQLTEVAAKPPAPRGPHPAPAVLVPARASLPPHELAAEAPNWQAPVGPQALAAVLAAEAAAAVVRGGGGAPAASNTESEDEAAFEDAASGGGVSAEGSAVWADAHDASPVKLESSDVAAGQRLPPAQPAEVHHPHLVIQEDDAASVCSDASTVVGEHAEEEEDAFGGPGDFAARTAEQPAEQQADEAAAHSWSQLAAEPAGLQVAAAAEPAGPPVPIACDSPLLAAEAVAAASAARLPALAASGASELFQSASSQLPMLEASPDSGATYRASLSPAVSAERRRSSFGVAMLAPEVPADVAACEQAVKPSVRASPAGGVAEVASPAADLPAEASAQAEAEVPAASALPSPAVLAPTATDRVSPFAGTGPAGQPAVPAVEPPPAGASAGSTPAQATLLQAETSRVSQGSSTTTGTPSLHIEFSEASLRYSVDNMPAHSPPRSRHLSQEVLLAVGVEAELPPAAAVTPQQRRVSGVHAASPPAVPANTPASVLRPAVGEQRSLPVPAAAVAQAIEQAAAVQAAEEVKRRASLVAEEAERWASLAAGDAEGRASLVVADAERRASLAAGEAEQQISQQASQQATACSPSASAAPAATPTEPTPEQAASPVPPTPYAATEYDGDDVVMADIDYTPAPTTGGRLPAGSSRFQLEALATASRRLAAAPPVAAPSPSAAPLPSPALVAPSPNAEAHVQQALTAAVDAIAALAECGDPAAEDTAGSEQAAAQEGGVPGCQHLEEQQQLEAEQRAVPASAAAEEPAPAEEATAAKVTVPAAAGLLQVEAAASSVPLPELAPALAADRRDRSSRLSMPVGYRSNAAERSRNSRLSLPSGLTLCGGEDAPSRAVSPEVASSPAPPAPAPAHAQLQAAEEEAGSREPPPEQPAAEQFAAELPAVDQPAAGQAATEKAAVEQHAEQQQESGDQQADCGSEAAADDDAGAAPFMLRSRLLADVDEVPAAEVEAAPAAGGTAAAAEGGLGAAPAEELPAEQPAELAVASEGSQQQQGDEEVPAAAAFAAKPRLSMSQAVSGSSYDRRGSLAAGGEQQQVEDEAVVFAPKPRLSMSPAVSGSSNDRRGSLAAGGEQQQVEDEAVAFAPKPRLSMSPAVSGSSQGRAVSSGGAPVSSRPAKSPVPSYPAAAAAASLLAQQQDKESAAAPSPAQPAAMDVDESMPQHEQQLAWRRESPTMSSNPLAGAGNTPVSTNRRHSHSPAPSGLSMGAGLSNNPMFAGTPGHPTPPSVNLRSYGGRPSFGGTPQSGTSGGSTPASTGIKLAERLHMVAEQLQNPAAPQGLAALATPGGPRLSSGGNAARTPATGRFEFADDVQAIFQALEARTPATALGGQLALGRAGTGATTVQRPGGSRLQRYSFAAGGGTTLLDLDSYDVNGDRSGQGGPTPLLRQQLLGGTPAAMSTAGASGAPRSSGTAAGTPLEVKALRDEVDTLRLQNADLAGQRDDMAGLLGGYQSSIRELQDKHSKLVVRMQGEAAALKAENEELRRTHSDVDEQFRMLYNEKYVPLKAQAAGLRQELAAMQKRVVAEELKAHKAGSDAAAARQDLAAAQAVARDGCAALAEANAEAAAAREREQRLQQQLAGEQRRLEKAVASKAGELGELHAAHAALTKQYDEAVHRANLARQARERAQAEVARKEEEVVTLEVRLKEYEGALREYKKENGKFFEMKERYKATIAGLEREVQAKEKDKQELLAMCNDLMARLEREGIAV</sequence>
<keyword evidence="2" id="KW-0547">Nucleotide-binding</keyword>
<reference evidence="8 9" key="1">
    <citation type="journal article" date="2018" name="Plant J.">
        <title>Genome sequences of Chlorella sorokiniana UTEX 1602 and Micractinium conductrix SAG 241.80: implications to maltose excretion by a green alga.</title>
        <authorList>
            <person name="Arriola M.B."/>
            <person name="Velmurugan N."/>
            <person name="Zhang Y."/>
            <person name="Plunkett M.H."/>
            <person name="Hondzo H."/>
            <person name="Barney B.M."/>
        </authorList>
    </citation>
    <scope>NUCLEOTIDE SEQUENCE [LARGE SCALE GENOMIC DNA]</scope>
    <source>
        <strain evidence="8 9">SAG 241.80</strain>
    </source>
</reference>
<protein>
    <submittedName>
        <fullName evidence="8">Uncharacterized protein</fullName>
    </submittedName>
</protein>
<feature type="region of interest" description="Disordered" evidence="7">
    <location>
        <begin position="1174"/>
        <end position="1477"/>
    </location>
</feature>
<feature type="compositionally biased region" description="Acidic residues" evidence="7">
    <location>
        <begin position="1"/>
        <end position="11"/>
    </location>
</feature>
<evidence type="ECO:0000256" key="2">
    <source>
        <dbReference type="ARBA" id="ARBA00022741"/>
    </source>
</evidence>
<feature type="compositionally biased region" description="Low complexity" evidence="7">
    <location>
        <begin position="600"/>
        <end position="610"/>
    </location>
</feature>
<evidence type="ECO:0000256" key="3">
    <source>
        <dbReference type="ARBA" id="ARBA00022840"/>
    </source>
</evidence>
<keyword evidence="9" id="KW-1185">Reference proteome</keyword>